<reference evidence="2" key="1">
    <citation type="journal article" date="2023" name="Mol. Phylogenet. Evol.">
        <title>Genome-scale phylogeny and comparative genomics of the fungal order Sordariales.</title>
        <authorList>
            <person name="Hensen N."/>
            <person name="Bonometti L."/>
            <person name="Westerberg I."/>
            <person name="Brannstrom I.O."/>
            <person name="Guillou S."/>
            <person name="Cros-Aarteil S."/>
            <person name="Calhoun S."/>
            <person name="Haridas S."/>
            <person name="Kuo A."/>
            <person name="Mondo S."/>
            <person name="Pangilinan J."/>
            <person name="Riley R."/>
            <person name="LaButti K."/>
            <person name="Andreopoulos B."/>
            <person name="Lipzen A."/>
            <person name="Chen C."/>
            <person name="Yan M."/>
            <person name="Daum C."/>
            <person name="Ng V."/>
            <person name="Clum A."/>
            <person name="Steindorff A."/>
            <person name="Ohm R.A."/>
            <person name="Martin F."/>
            <person name="Silar P."/>
            <person name="Natvig D.O."/>
            <person name="Lalanne C."/>
            <person name="Gautier V."/>
            <person name="Ament-Velasquez S.L."/>
            <person name="Kruys A."/>
            <person name="Hutchinson M.I."/>
            <person name="Powell A.J."/>
            <person name="Barry K."/>
            <person name="Miller A.N."/>
            <person name="Grigoriev I.V."/>
            <person name="Debuchy R."/>
            <person name="Gladieux P."/>
            <person name="Hiltunen Thoren M."/>
            <person name="Johannesson H."/>
        </authorList>
    </citation>
    <scope>NUCLEOTIDE SEQUENCE</scope>
    <source>
        <strain evidence="2">CBS 538.74</strain>
    </source>
</reference>
<feature type="region of interest" description="Disordered" evidence="1">
    <location>
        <begin position="1"/>
        <end position="73"/>
    </location>
</feature>
<accession>A0AAN6VV72</accession>
<organism evidence="2 3">
    <name type="scientific">Chaetomidium leptoderma</name>
    <dbReference type="NCBI Taxonomy" id="669021"/>
    <lineage>
        <taxon>Eukaryota</taxon>
        <taxon>Fungi</taxon>
        <taxon>Dikarya</taxon>
        <taxon>Ascomycota</taxon>
        <taxon>Pezizomycotina</taxon>
        <taxon>Sordariomycetes</taxon>
        <taxon>Sordariomycetidae</taxon>
        <taxon>Sordariales</taxon>
        <taxon>Chaetomiaceae</taxon>
        <taxon>Chaetomidium</taxon>
    </lineage>
</organism>
<feature type="compositionally biased region" description="Polar residues" evidence="1">
    <location>
        <begin position="1"/>
        <end position="12"/>
    </location>
</feature>
<dbReference type="Proteomes" id="UP001302745">
    <property type="component" value="Unassembled WGS sequence"/>
</dbReference>
<feature type="compositionally biased region" description="Basic and acidic residues" evidence="1">
    <location>
        <begin position="13"/>
        <end position="28"/>
    </location>
</feature>
<gene>
    <name evidence="2" type="ORF">C8A00DRAFT_28933</name>
</gene>
<dbReference type="AlphaFoldDB" id="A0AAN6VV72"/>
<name>A0AAN6VV72_9PEZI</name>
<reference evidence="2" key="2">
    <citation type="submission" date="2023-05" db="EMBL/GenBank/DDBJ databases">
        <authorList>
            <consortium name="Lawrence Berkeley National Laboratory"/>
            <person name="Steindorff A."/>
            <person name="Hensen N."/>
            <person name="Bonometti L."/>
            <person name="Westerberg I."/>
            <person name="Brannstrom I.O."/>
            <person name="Guillou S."/>
            <person name="Cros-Aarteil S."/>
            <person name="Calhoun S."/>
            <person name="Haridas S."/>
            <person name="Kuo A."/>
            <person name="Mondo S."/>
            <person name="Pangilinan J."/>
            <person name="Riley R."/>
            <person name="Labutti K."/>
            <person name="Andreopoulos B."/>
            <person name="Lipzen A."/>
            <person name="Chen C."/>
            <person name="Yanf M."/>
            <person name="Daum C."/>
            <person name="Ng V."/>
            <person name="Clum A."/>
            <person name="Ohm R."/>
            <person name="Martin F."/>
            <person name="Silar P."/>
            <person name="Natvig D."/>
            <person name="Lalanne C."/>
            <person name="Gautier V."/>
            <person name="Ament-Velasquez S.L."/>
            <person name="Kruys A."/>
            <person name="Hutchinson M.I."/>
            <person name="Powell A.J."/>
            <person name="Barry K."/>
            <person name="Miller A.N."/>
            <person name="Grigoriev I.V."/>
            <person name="Debuchy R."/>
            <person name="Gladieux P."/>
            <person name="Thoren M.H."/>
            <person name="Johannesson H."/>
        </authorList>
    </citation>
    <scope>NUCLEOTIDE SEQUENCE</scope>
    <source>
        <strain evidence="2">CBS 538.74</strain>
    </source>
</reference>
<evidence type="ECO:0000256" key="1">
    <source>
        <dbReference type="SAM" id="MobiDB-lite"/>
    </source>
</evidence>
<evidence type="ECO:0000313" key="3">
    <source>
        <dbReference type="Proteomes" id="UP001302745"/>
    </source>
</evidence>
<protein>
    <submittedName>
        <fullName evidence="2">Uncharacterized protein</fullName>
    </submittedName>
</protein>
<comment type="caution">
    <text evidence="2">The sequence shown here is derived from an EMBL/GenBank/DDBJ whole genome shotgun (WGS) entry which is preliminary data.</text>
</comment>
<evidence type="ECO:0000313" key="2">
    <source>
        <dbReference type="EMBL" id="KAK4158035.1"/>
    </source>
</evidence>
<feature type="compositionally biased region" description="Basic and acidic residues" evidence="1">
    <location>
        <begin position="39"/>
        <end position="50"/>
    </location>
</feature>
<sequence>MSDGNSGAPQQQRADERDPFRNCDESPTAKEFMPMGVVEEERLKQEELHAKPSGPLSEHPPHKSTPAEEDDGSTASIMARSAMAKIDALIAEITRCKMEEMQQEKHDTRVSVKTAMSKDYSKAAVLDVRQQLVQLEKMVADLQKLVEAQDSLIAALEPGTQDLRQQITRLETLVTAQGSLVATMEVGVQAIKDQMSRAETSS</sequence>
<proteinExistence type="predicted"/>
<keyword evidence="3" id="KW-1185">Reference proteome</keyword>
<dbReference type="EMBL" id="MU856842">
    <property type="protein sequence ID" value="KAK4158035.1"/>
    <property type="molecule type" value="Genomic_DNA"/>
</dbReference>